<dbReference type="GO" id="GO:0003824">
    <property type="term" value="F:catalytic activity"/>
    <property type="evidence" value="ECO:0007669"/>
    <property type="project" value="InterPro"/>
</dbReference>
<sequence>MNKRPHTSTDNLGNDSSPTNPPYSKKQLLLKTITELDFTGFVDAPPSDPNLPEYARTMIINQQKMLKQLNGLLRVASELLTEQKNFDDSFEQRQREHLLVITGLPESTEQQPMDRAASDNRNVRQILNELNIDRCLPSAVFRLGKQREPGSKPRPIKVQFPCTAAVVEALRNKKKLVSGKFKGINIRKSMTKEELNKRNELIEICKQKRLSTKFDFVVYAGEVILDISKDINGAILTNVPKILSRNTEQSTSITCYYFNCRSIVNKLCDLRHFVGVENPDLLMLSETWVRDITLTADELSLNAKYQVYLCNRSNIDKKKGGGAAILIRSNIPSKKILAQNNNGYELIIVDLLKPQKHFFQA</sequence>
<evidence type="ECO:0000256" key="1">
    <source>
        <dbReference type="SAM" id="MobiDB-lite"/>
    </source>
</evidence>
<name>A0A915NXH4_9BILA</name>
<dbReference type="Proteomes" id="UP000887560">
    <property type="component" value="Unplaced"/>
</dbReference>
<dbReference type="PANTHER" id="PTHR37445:SF3">
    <property type="entry name" value="ZINC FINGER PHD-TYPE DOMAIN-CONTAINING PROTEIN"/>
    <property type="match status" value="1"/>
</dbReference>
<evidence type="ECO:0000313" key="4">
    <source>
        <dbReference type="WBParaSite" id="scf7180000421628.g7415"/>
    </source>
</evidence>
<dbReference type="WBParaSite" id="scf7180000421628.g7415">
    <property type="protein sequence ID" value="scf7180000421628.g7415"/>
    <property type="gene ID" value="scf7180000421628.g7415"/>
</dbReference>
<dbReference type="InterPro" id="IPR005135">
    <property type="entry name" value="Endo/exonuclease/phosphatase"/>
</dbReference>
<accession>A0A915NXH4</accession>
<dbReference type="Gene3D" id="3.60.10.10">
    <property type="entry name" value="Endonuclease/exonuclease/phosphatase"/>
    <property type="match status" value="1"/>
</dbReference>
<proteinExistence type="predicted"/>
<dbReference type="PANTHER" id="PTHR37445">
    <property type="entry name" value="PROTEIN CBG24663"/>
    <property type="match status" value="1"/>
</dbReference>
<feature type="region of interest" description="Disordered" evidence="1">
    <location>
        <begin position="1"/>
        <end position="24"/>
    </location>
</feature>
<dbReference type="SUPFAM" id="SSF56219">
    <property type="entry name" value="DNase I-like"/>
    <property type="match status" value="1"/>
</dbReference>
<evidence type="ECO:0000313" key="3">
    <source>
        <dbReference type="Proteomes" id="UP000887560"/>
    </source>
</evidence>
<reference evidence="4" key="1">
    <citation type="submission" date="2022-11" db="UniProtKB">
        <authorList>
            <consortium name="WormBaseParasite"/>
        </authorList>
    </citation>
    <scope>IDENTIFICATION</scope>
</reference>
<dbReference type="AlphaFoldDB" id="A0A915NXH4"/>
<keyword evidence="3" id="KW-1185">Reference proteome</keyword>
<organism evidence="3 4">
    <name type="scientific">Meloidogyne floridensis</name>
    <dbReference type="NCBI Taxonomy" id="298350"/>
    <lineage>
        <taxon>Eukaryota</taxon>
        <taxon>Metazoa</taxon>
        <taxon>Ecdysozoa</taxon>
        <taxon>Nematoda</taxon>
        <taxon>Chromadorea</taxon>
        <taxon>Rhabditida</taxon>
        <taxon>Tylenchina</taxon>
        <taxon>Tylenchomorpha</taxon>
        <taxon>Tylenchoidea</taxon>
        <taxon>Meloidogynidae</taxon>
        <taxon>Meloidogyninae</taxon>
        <taxon>Meloidogyne</taxon>
    </lineage>
</organism>
<feature type="compositionally biased region" description="Polar residues" evidence="1">
    <location>
        <begin position="8"/>
        <end position="18"/>
    </location>
</feature>
<protein>
    <recommendedName>
        <fullName evidence="2">Endonuclease/exonuclease/phosphatase domain-containing protein</fullName>
    </recommendedName>
</protein>
<feature type="domain" description="Endonuclease/exonuclease/phosphatase" evidence="2">
    <location>
        <begin position="258"/>
        <end position="345"/>
    </location>
</feature>
<dbReference type="InterPro" id="IPR036691">
    <property type="entry name" value="Endo/exonu/phosph_ase_sf"/>
</dbReference>
<dbReference type="Pfam" id="PF03372">
    <property type="entry name" value="Exo_endo_phos"/>
    <property type="match status" value="1"/>
</dbReference>
<evidence type="ECO:0000259" key="2">
    <source>
        <dbReference type="Pfam" id="PF03372"/>
    </source>
</evidence>